<dbReference type="Proteomes" id="UP000029553">
    <property type="component" value="Unassembled WGS sequence"/>
</dbReference>
<evidence type="ECO:0000256" key="4">
    <source>
        <dbReference type="ARBA" id="ARBA00022692"/>
    </source>
</evidence>
<evidence type="ECO:0000313" key="11">
    <source>
        <dbReference type="Proteomes" id="UP000029553"/>
    </source>
</evidence>
<gene>
    <name evidence="10" type="ORF">P353_26765</name>
</gene>
<evidence type="ECO:0000256" key="3">
    <source>
        <dbReference type="ARBA" id="ARBA00022452"/>
    </source>
</evidence>
<evidence type="ECO:0000256" key="7">
    <source>
        <dbReference type="ARBA" id="ARBA00023139"/>
    </source>
</evidence>
<keyword evidence="8 9" id="KW-0449">Lipoprotein</keyword>
<dbReference type="InterPro" id="IPR010131">
    <property type="entry name" value="MdtP/NodT-like"/>
</dbReference>
<evidence type="ECO:0000256" key="8">
    <source>
        <dbReference type="ARBA" id="ARBA00023288"/>
    </source>
</evidence>
<dbReference type="Gene3D" id="1.20.1600.10">
    <property type="entry name" value="Outer membrane efflux proteins (OEP)"/>
    <property type="match status" value="1"/>
</dbReference>
<dbReference type="Pfam" id="PF02321">
    <property type="entry name" value="OEP"/>
    <property type="match status" value="2"/>
</dbReference>
<feature type="signal peptide" evidence="9">
    <location>
        <begin position="1"/>
        <end position="32"/>
    </location>
</feature>
<dbReference type="AlphaFoldDB" id="A0A096F2G4"/>
<name>A0A096F2G4_COMTE</name>
<evidence type="ECO:0000256" key="9">
    <source>
        <dbReference type="RuleBase" id="RU362097"/>
    </source>
</evidence>
<dbReference type="PROSITE" id="PS51257">
    <property type="entry name" value="PROKAR_LIPOPROTEIN"/>
    <property type="match status" value="1"/>
</dbReference>
<dbReference type="Gene3D" id="2.20.200.10">
    <property type="entry name" value="Outer membrane efflux proteins (OEP)"/>
    <property type="match status" value="1"/>
</dbReference>
<keyword evidence="7 9" id="KW-0564">Palmitate</keyword>
<protein>
    <submittedName>
        <fullName evidence="10">RND transporter</fullName>
    </submittedName>
</protein>
<keyword evidence="4 9" id="KW-0812">Transmembrane</keyword>
<dbReference type="EMBL" id="AWOR01000099">
    <property type="protein sequence ID" value="KGH24134.1"/>
    <property type="molecule type" value="Genomic_DNA"/>
</dbReference>
<dbReference type="GO" id="GO:0005886">
    <property type="term" value="C:plasma membrane"/>
    <property type="evidence" value="ECO:0007669"/>
    <property type="project" value="UniProtKB-SubCell"/>
</dbReference>
<evidence type="ECO:0000256" key="1">
    <source>
        <dbReference type="ARBA" id="ARBA00004370"/>
    </source>
</evidence>
<feature type="chain" id="PRO_5001433467" evidence="9">
    <location>
        <begin position="33"/>
        <end position="494"/>
    </location>
</feature>
<proteinExistence type="inferred from homology"/>
<comment type="caution">
    <text evidence="10">The sequence shown here is derived from an EMBL/GenBank/DDBJ whole genome shotgun (WGS) entry which is preliminary data.</text>
</comment>
<dbReference type="GO" id="GO:0015562">
    <property type="term" value="F:efflux transmembrane transporter activity"/>
    <property type="evidence" value="ECO:0007669"/>
    <property type="project" value="InterPro"/>
</dbReference>
<reference evidence="10 11" key="1">
    <citation type="submission" date="2013-09" db="EMBL/GenBank/DDBJ databases">
        <title>High correlation between genotypes and phenotypes of environmental bacteria Comamonas testosteroni strains.</title>
        <authorList>
            <person name="Liu L."/>
            <person name="Zhu W."/>
            <person name="Xia X."/>
            <person name="Xu B."/>
            <person name="Luo M."/>
            <person name="Wang G."/>
        </authorList>
    </citation>
    <scope>NUCLEOTIDE SEQUENCE [LARGE SCALE GENOMIC DNA]</scope>
    <source>
        <strain evidence="10 11">JL40</strain>
    </source>
</reference>
<dbReference type="InterPro" id="IPR003423">
    <property type="entry name" value="OMP_efflux"/>
</dbReference>
<dbReference type="PANTHER" id="PTHR30203:SF20">
    <property type="entry name" value="MULTIDRUG RESISTANCE OUTER MEMBRANE PROTEIN MDTP-RELATED"/>
    <property type="match status" value="1"/>
</dbReference>
<dbReference type="NCBIfam" id="TIGR01845">
    <property type="entry name" value="outer_NodT"/>
    <property type="match status" value="1"/>
</dbReference>
<dbReference type="PANTHER" id="PTHR30203">
    <property type="entry name" value="OUTER MEMBRANE CATION EFFLUX PROTEIN"/>
    <property type="match status" value="1"/>
</dbReference>
<keyword evidence="6 9" id="KW-0472">Membrane</keyword>
<comment type="subcellular location">
    <subcellularLocation>
        <location evidence="9">Cell membrane</location>
        <topology evidence="9">Lipid-anchor</topology>
    </subcellularLocation>
    <subcellularLocation>
        <location evidence="1">Membrane</location>
    </subcellularLocation>
</comment>
<organism evidence="10 11">
    <name type="scientific">Comamonas testosteroni</name>
    <name type="common">Pseudomonas testosteroni</name>
    <dbReference type="NCBI Taxonomy" id="285"/>
    <lineage>
        <taxon>Bacteria</taxon>
        <taxon>Pseudomonadati</taxon>
        <taxon>Pseudomonadota</taxon>
        <taxon>Betaproteobacteria</taxon>
        <taxon>Burkholderiales</taxon>
        <taxon>Comamonadaceae</taxon>
        <taxon>Comamonas</taxon>
    </lineage>
</organism>
<evidence type="ECO:0000256" key="5">
    <source>
        <dbReference type="ARBA" id="ARBA00022729"/>
    </source>
</evidence>
<dbReference type="SUPFAM" id="SSF56954">
    <property type="entry name" value="Outer membrane efflux proteins (OEP)"/>
    <property type="match status" value="1"/>
</dbReference>
<sequence>MTSRPSRKPATECAPGRSLLATAALAAVLALAGCASQGPAHQPLARLGSADVGLNDSASLSAADATALASSQWWTGLGDAQLNQLIDQALAGSPSLAASNARFEKAAALATASSTASDVRGTLSADATRQRYTANGMIPAPIAGNIYNSGNLQAGLSWSPDFFGKHAADLQAALGQARAAKADSAAAANQLAAQVARSYIALARLIAQKEVAQRTLGQRQSLLNLSEQRTKAGLDSQVELTQAQAGMPDAQTQIEMLGEQITLARRTIAVLCAQAPDAQNALSPRLSVLRIQPVPQALGADLLGRRPDVVAARWRVEAATQGIESAKADFYPDVNLTAFVGLNALGLDNLLQGSSRQMGITPALRLPIFDGKRLRAQLRGKQADLDTVIAQYNGAVLDAVKQAGDAIASVQSLQRQQQLQTESLSKAERAYDFAVQRYQAGLGSQITVLNTETQLINQRRLAVDLQARELDTRVALAAALGGGWSDDTSAVALQ</sequence>
<keyword evidence="5 9" id="KW-0732">Signal</keyword>
<dbReference type="RefSeq" id="WP_034375892.1">
    <property type="nucleotide sequence ID" value="NZ_AWOR01000099.1"/>
</dbReference>
<evidence type="ECO:0000256" key="6">
    <source>
        <dbReference type="ARBA" id="ARBA00023136"/>
    </source>
</evidence>
<accession>A0A096F2G4</accession>
<evidence type="ECO:0000313" key="10">
    <source>
        <dbReference type="EMBL" id="KGH24134.1"/>
    </source>
</evidence>
<evidence type="ECO:0000256" key="2">
    <source>
        <dbReference type="ARBA" id="ARBA00007613"/>
    </source>
</evidence>
<comment type="similarity">
    <text evidence="2 9">Belongs to the outer membrane factor (OMF) (TC 1.B.17) family.</text>
</comment>
<keyword evidence="3 9" id="KW-1134">Transmembrane beta strand</keyword>